<dbReference type="RefSeq" id="WP_072580569.1">
    <property type="nucleotide sequence ID" value="NZ_CP016020.1"/>
</dbReference>
<dbReference type="Pfam" id="PF10035">
    <property type="entry name" value="DUF2179"/>
    <property type="match status" value="1"/>
</dbReference>
<dbReference type="Pfam" id="PF02588">
    <property type="entry name" value="YitT_membrane"/>
    <property type="match status" value="1"/>
</dbReference>
<evidence type="ECO:0000256" key="5">
    <source>
        <dbReference type="ARBA" id="ARBA00023136"/>
    </source>
</evidence>
<comment type="subcellular location">
    <subcellularLocation>
        <location evidence="1">Cell membrane</location>
        <topology evidence="1">Multi-pass membrane protein</topology>
    </subcellularLocation>
</comment>
<organism evidence="8 9">
    <name type="scientific">Bacillus weihaiensis</name>
    <dbReference type="NCBI Taxonomy" id="1547283"/>
    <lineage>
        <taxon>Bacteria</taxon>
        <taxon>Bacillati</taxon>
        <taxon>Bacillota</taxon>
        <taxon>Bacilli</taxon>
        <taxon>Bacillales</taxon>
        <taxon>Bacillaceae</taxon>
        <taxon>Bacillus</taxon>
    </lineage>
</organism>
<dbReference type="InterPro" id="IPR015867">
    <property type="entry name" value="N-reg_PII/ATP_PRibTrfase_C"/>
</dbReference>
<evidence type="ECO:0000256" key="1">
    <source>
        <dbReference type="ARBA" id="ARBA00004651"/>
    </source>
</evidence>
<dbReference type="PIRSF" id="PIRSF006483">
    <property type="entry name" value="Membrane_protein_YitT"/>
    <property type="match status" value="1"/>
</dbReference>
<keyword evidence="5 6" id="KW-0472">Membrane</keyword>
<dbReference type="EMBL" id="CP016020">
    <property type="protein sequence ID" value="APH05776.1"/>
    <property type="molecule type" value="Genomic_DNA"/>
</dbReference>
<dbReference type="PANTHER" id="PTHR33545:SF9">
    <property type="entry name" value="UPF0750 MEMBRANE PROTEIN YITE"/>
    <property type="match status" value="1"/>
</dbReference>
<protein>
    <recommendedName>
        <fullName evidence="7">DUF2179 domain-containing protein</fullName>
    </recommendedName>
</protein>
<dbReference type="GO" id="GO:0005886">
    <property type="term" value="C:plasma membrane"/>
    <property type="evidence" value="ECO:0007669"/>
    <property type="project" value="UniProtKB-SubCell"/>
</dbReference>
<evidence type="ECO:0000256" key="6">
    <source>
        <dbReference type="SAM" id="Phobius"/>
    </source>
</evidence>
<sequence length="282" mass="31426">MSRTLKEFLLLNVGLLLVTINIHFFLVPNNFIIGGISGLSIMIHQYFPNMPVGLILLILELCLFILGLILLGFKFGIKSFYCSVMLSLYIWSFEEFLPLAAPLSDDRIIQLIIGLFIDAIGLVLIFKQNASSGGTDIVAMILNKFFSINVGTGIIIADLVIASGSFFVFGIENGMYAILGNFMLGFFINFLLTQTNLSKQVMIISTQSELIKRYIVKDLSKGATIQQATGAFTNEDRDIITTYVGRKEFLKLKKYISTIDQKAFVTVHNTSEIIGNGFRKLM</sequence>
<proteinExistence type="predicted"/>
<keyword evidence="9" id="KW-1185">Reference proteome</keyword>
<accession>A0A1L3MTV9</accession>
<dbReference type="KEGG" id="bwh:A9C19_14120"/>
<evidence type="ECO:0000259" key="7">
    <source>
        <dbReference type="Pfam" id="PF10035"/>
    </source>
</evidence>
<dbReference type="OrthoDB" id="1758221at2"/>
<dbReference type="STRING" id="1547283.A9C19_14120"/>
<evidence type="ECO:0000256" key="2">
    <source>
        <dbReference type="ARBA" id="ARBA00022475"/>
    </source>
</evidence>
<gene>
    <name evidence="8" type="ORF">A9C19_14120</name>
</gene>
<dbReference type="Gene3D" id="3.30.70.120">
    <property type="match status" value="1"/>
</dbReference>
<dbReference type="PANTHER" id="PTHR33545">
    <property type="entry name" value="UPF0750 MEMBRANE PROTEIN YITT-RELATED"/>
    <property type="match status" value="1"/>
</dbReference>
<evidence type="ECO:0000256" key="3">
    <source>
        <dbReference type="ARBA" id="ARBA00022692"/>
    </source>
</evidence>
<evidence type="ECO:0000313" key="9">
    <source>
        <dbReference type="Proteomes" id="UP000181936"/>
    </source>
</evidence>
<feature type="transmembrane region" description="Helical" evidence="6">
    <location>
        <begin position="52"/>
        <end position="73"/>
    </location>
</feature>
<keyword evidence="2" id="KW-1003">Cell membrane</keyword>
<dbReference type="Proteomes" id="UP000181936">
    <property type="component" value="Chromosome"/>
</dbReference>
<keyword evidence="4 6" id="KW-1133">Transmembrane helix</keyword>
<dbReference type="AlphaFoldDB" id="A0A1L3MTV9"/>
<evidence type="ECO:0000256" key="4">
    <source>
        <dbReference type="ARBA" id="ARBA00022989"/>
    </source>
</evidence>
<feature type="domain" description="DUF2179" evidence="7">
    <location>
        <begin position="222"/>
        <end position="275"/>
    </location>
</feature>
<feature type="transmembrane region" description="Helical" evidence="6">
    <location>
        <begin position="9"/>
        <end position="32"/>
    </location>
</feature>
<feature type="transmembrane region" description="Helical" evidence="6">
    <location>
        <begin position="80"/>
        <end position="101"/>
    </location>
</feature>
<evidence type="ECO:0000313" key="8">
    <source>
        <dbReference type="EMBL" id="APH05776.1"/>
    </source>
</evidence>
<keyword evidence="3 6" id="KW-0812">Transmembrane</keyword>
<name>A0A1L3MTV9_9BACI</name>
<dbReference type="InterPro" id="IPR019264">
    <property type="entry name" value="DUF2179"/>
</dbReference>
<feature type="transmembrane region" description="Helical" evidence="6">
    <location>
        <begin position="146"/>
        <end position="169"/>
    </location>
</feature>
<dbReference type="InterPro" id="IPR051461">
    <property type="entry name" value="UPF0750_membrane"/>
</dbReference>
<dbReference type="InterPro" id="IPR003740">
    <property type="entry name" value="YitT"/>
</dbReference>
<feature type="transmembrane region" description="Helical" evidence="6">
    <location>
        <begin position="175"/>
        <end position="192"/>
    </location>
</feature>
<reference evidence="8 9" key="1">
    <citation type="journal article" date="2016" name="Sci. Rep.">
        <title>Complete genome sequence and transcriptomic analysis of a novel marine strain Bacillus weihaiensis reveals the mechanism of brown algae degradation.</title>
        <authorList>
            <person name="Zhu Y."/>
            <person name="Chen P."/>
            <person name="Bao Y."/>
            <person name="Men Y."/>
            <person name="Zeng Y."/>
            <person name="Yang J."/>
            <person name="Sun J."/>
            <person name="Sun Y."/>
        </authorList>
    </citation>
    <scope>NUCLEOTIDE SEQUENCE [LARGE SCALE GENOMIC DNA]</scope>
    <source>
        <strain evidence="8 9">Alg07</strain>
    </source>
</reference>
<feature type="transmembrane region" description="Helical" evidence="6">
    <location>
        <begin position="107"/>
        <end position="126"/>
    </location>
</feature>
<dbReference type="CDD" id="cd16380">
    <property type="entry name" value="YitT_C"/>
    <property type="match status" value="1"/>
</dbReference>